<dbReference type="EMBL" id="JPOX01000026">
    <property type="protein sequence ID" value="KFX44865.1"/>
    <property type="molecule type" value="Genomic_DNA"/>
</dbReference>
<gene>
    <name evidence="3" type="ORF">GQ26_0261190</name>
</gene>
<dbReference type="AlphaFoldDB" id="A0A093UY62"/>
<dbReference type="EMBL" id="JPOX01000026">
    <property type="protein sequence ID" value="KFX44866.1"/>
    <property type="molecule type" value="Genomic_DNA"/>
</dbReference>
<feature type="compositionally biased region" description="Basic and acidic residues" evidence="1">
    <location>
        <begin position="118"/>
        <end position="133"/>
    </location>
</feature>
<keyword evidence="2" id="KW-0732">Signal</keyword>
<evidence type="ECO:0000313" key="3">
    <source>
        <dbReference type="EMBL" id="KFX44865.1"/>
    </source>
</evidence>
<proteinExistence type="predicted"/>
<feature type="region of interest" description="Disordered" evidence="1">
    <location>
        <begin position="109"/>
        <end position="133"/>
    </location>
</feature>
<name>A0A093UY62_TALMA</name>
<accession>A0A093UY62</accession>
<dbReference type="eggNOG" id="ENOG502T23N">
    <property type="taxonomic scope" value="Eukaryota"/>
</dbReference>
<dbReference type="HOGENOM" id="CLU_116798_1_0_1"/>
<evidence type="ECO:0000256" key="2">
    <source>
        <dbReference type="SAM" id="SignalP"/>
    </source>
</evidence>
<evidence type="ECO:0000256" key="1">
    <source>
        <dbReference type="SAM" id="MobiDB-lite"/>
    </source>
</evidence>
<protein>
    <submittedName>
        <fullName evidence="3">Lactobacillus up-regulated protein</fullName>
    </submittedName>
</protein>
<organism evidence="3">
    <name type="scientific">Talaromyces marneffei PM1</name>
    <dbReference type="NCBI Taxonomy" id="1077442"/>
    <lineage>
        <taxon>Eukaryota</taxon>
        <taxon>Fungi</taxon>
        <taxon>Dikarya</taxon>
        <taxon>Ascomycota</taxon>
        <taxon>Pezizomycotina</taxon>
        <taxon>Eurotiomycetes</taxon>
        <taxon>Eurotiomycetidae</taxon>
        <taxon>Eurotiales</taxon>
        <taxon>Trichocomaceae</taxon>
        <taxon>Talaromyces</taxon>
        <taxon>Talaromyces sect. Talaromyces</taxon>
    </lineage>
</organism>
<sequence length="180" mass="19680">MPSYSSTVLGLMTALSLAVPQVLAMSTNSSSHVWDVISKLETDPDGYLHIADDGVARAYDANDSVTGYVALSNDQLMELLANLPAQWQYELDHLYSVFDGIDGRDVNQTQLLNPPASLRRDRGPTKSQNEKRAVEPLLERPQLECKDITCFTPSACTYNGCTSCTFIDGVGEPDSPGRCF</sequence>
<feature type="chain" id="PRO_5009749758" evidence="2">
    <location>
        <begin position="25"/>
        <end position="180"/>
    </location>
</feature>
<reference evidence="3" key="1">
    <citation type="journal article" date="2014" name="PLoS Genet.">
        <title>Signature Gene Expression Reveals Novel Clues to the Molecular Mechanisms of Dimorphic Transition in Penicillium marneffei.</title>
        <authorList>
            <person name="Yang E."/>
            <person name="Wang G."/>
            <person name="Cai J."/>
            <person name="Woo P.C."/>
            <person name="Lau S.K."/>
            <person name="Yuen K.-Y."/>
            <person name="Chow W.-N."/>
            <person name="Lin X."/>
        </authorList>
    </citation>
    <scope>NUCLEOTIDE SEQUENCE [LARGE SCALE GENOMIC DNA]</scope>
    <source>
        <strain evidence="3">PM1</strain>
    </source>
</reference>
<comment type="caution">
    <text evidence="3">The sequence shown here is derived from an EMBL/GenBank/DDBJ whole genome shotgun (WGS) entry which is preliminary data.</text>
</comment>
<feature type="signal peptide" evidence="2">
    <location>
        <begin position="1"/>
        <end position="24"/>
    </location>
</feature>